<feature type="region of interest" description="Disordered" evidence="1">
    <location>
        <begin position="26"/>
        <end position="53"/>
    </location>
</feature>
<dbReference type="RefSeq" id="WP_311345645.1">
    <property type="nucleotide sequence ID" value="NZ_JAVREI010000008.1"/>
</dbReference>
<sequence>MRRSVLPAFALALTLTACGFSGAADGDAAGPEPAGPSASDAPAEPGTEEREAELNERGNVLMGIGEEAPIRPSLDPDEPPVLTLSVEEVIVDPVCEEDFEEPPENGHYVAFRLSAESTPTFDPRVITTIADYDFRVIGPDGSTYDPVTPEARGCFGPPLQIRNMRIGADHEYRGWMVVDVPVTSGSLVYAPGDGPNGWEWQF</sequence>
<organism evidence="3 4">
    <name type="scientific">Blastococcus goldschmidtiae</name>
    <dbReference type="NCBI Taxonomy" id="3075546"/>
    <lineage>
        <taxon>Bacteria</taxon>
        <taxon>Bacillati</taxon>
        <taxon>Actinomycetota</taxon>
        <taxon>Actinomycetes</taxon>
        <taxon>Geodermatophilales</taxon>
        <taxon>Geodermatophilaceae</taxon>
        <taxon>Blastococcus</taxon>
    </lineage>
</organism>
<evidence type="ECO:0000313" key="3">
    <source>
        <dbReference type="EMBL" id="MDT0276833.1"/>
    </source>
</evidence>
<evidence type="ECO:0000256" key="1">
    <source>
        <dbReference type="SAM" id="MobiDB-lite"/>
    </source>
</evidence>
<dbReference type="EMBL" id="JAVREI010000008">
    <property type="protein sequence ID" value="MDT0276833.1"/>
    <property type="molecule type" value="Genomic_DNA"/>
</dbReference>
<gene>
    <name evidence="3" type="ORF">RM425_13050</name>
</gene>
<feature type="signal peptide" evidence="2">
    <location>
        <begin position="1"/>
        <end position="23"/>
    </location>
</feature>
<protein>
    <recommendedName>
        <fullName evidence="5">Lipoprotein</fullName>
    </recommendedName>
</protein>
<proteinExistence type="predicted"/>
<evidence type="ECO:0000256" key="2">
    <source>
        <dbReference type="SAM" id="SignalP"/>
    </source>
</evidence>
<reference evidence="4" key="1">
    <citation type="submission" date="2023-07" db="EMBL/GenBank/DDBJ databases">
        <title>30 novel species of actinomycetes from the DSMZ collection.</title>
        <authorList>
            <person name="Nouioui I."/>
        </authorList>
    </citation>
    <scope>NUCLEOTIDE SEQUENCE [LARGE SCALE GENOMIC DNA]</scope>
    <source>
        <strain evidence="4">DSM 46792</strain>
    </source>
</reference>
<accession>A0ABU2K9I2</accession>
<keyword evidence="2" id="KW-0732">Signal</keyword>
<evidence type="ECO:0008006" key="5">
    <source>
        <dbReference type="Google" id="ProtNLM"/>
    </source>
</evidence>
<feature type="compositionally biased region" description="Low complexity" evidence="1">
    <location>
        <begin position="26"/>
        <end position="45"/>
    </location>
</feature>
<name>A0ABU2K9I2_9ACTN</name>
<dbReference type="Proteomes" id="UP001183222">
    <property type="component" value="Unassembled WGS sequence"/>
</dbReference>
<feature type="chain" id="PRO_5045450284" description="Lipoprotein" evidence="2">
    <location>
        <begin position="24"/>
        <end position="202"/>
    </location>
</feature>
<comment type="caution">
    <text evidence="3">The sequence shown here is derived from an EMBL/GenBank/DDBJ whole genome shotgun (WGS) entry which is preliminary data.</text>
</comment>
<keyword evidence="4" id="KW-1185">Reference proteome</keyword>
<evidence type="ECO:0000313" key="4">
    <source>
        <dbReference type="Proteomes" id="UP001183222"/>
    </source>
</evidence>
<dbReference type="PROSITE" id="PS51257">
    <property type="entry name" value="PROKAR_LIPOPROTEIN"/>
    <property type="match status" value="1"/>
</dbReference>